<dbReference type="AlphaFoldDB" id="A0A844XPR9"/>
<comment type="caution">
    <text evidence="4">The sequence shown here is derived from an EMBL/GenBank/DDBJ whole genome shotgun (WGS) entry which is preliminary data.</text>
</comment>
<dbReference type="PANTHER" id="PTHR31088:SF6">
    <property type="entry name" value="PHAGE SHOCK PROTEIN A"/>
    <property type="match status" value="1"/>
</dbReference>
<name>A0A844XPR9_9SPHN</name>
<accession>A0A844XPR9</accession>
<dbReference type="PANTHER" id="PTHR31088">
    <property type="entry name" value="MEMBRANE-ASSOCIATED PROTEIN VIPP1, CHLOROPLASTIC"/>
    <property type="match status" value="1"/>
</dbReference>
<reference evidence="4 5" key="1">
    <citation type="submission" date="2019-12" db="EMBL/GenBank/DDBJ databases">
        <title>Genomic-based taxomic classification of the family Erythrobacteraceae.</title>
        <authorList>
            <person name="Xu L."/>
        </authorList>
    </citation>
    <scope>NUCLEOTIDE SEQUENCE [LARGE SCALE GENOMIC DNA]</scope>
    <source>
        <strain evidence="4 5">DSM 17792</strain>
    </source>
</reference>
<evidence type="ECO:0000313" key="4">
    <source>
        <dbReference type="EMBL" id="MXO47404.1"/>
    </source>
</evidence>
<evidence type="ECO:0000256" key="1">
    <source>
        <dbReference type="ARBA" id="ARBA00043985"/>
    </source>
</evidence>
<protein>
    <recommendedName>
        <fullName evidence="6">PspA/IM30 family protein</fullName>
    </recommendedName>
</protein>
<keyword evidence="2" id="KW-0175">Coiled coil</keyword>
<organism evidence="4 5">
    <name type="scientific">Qipengyuania vulgaris</name>
    <dbReference type="NCBI Taxonomy" id="291985"/>
    <lineage>
        <taxon>Bacteria</taxon>
        <taxon>Pseudomonadati</taxon>
        <taxon>Pseudomonadota</taxon>
        <taxon>Alphaproteobacteria</taxon>
        <taxon>Sphingomonadales</taxon>
        <taxon>Erythrobacteraceae</taxon>
        <taxon>Qipengyuania</taxon>
    </lineage>
</organism>
<gene>
    <name evidence="4" type="ORF">GRI69_03920</name>
</gene>
<evidence type="ECO:0000256" key="2">
    <source>
        <dbReference type="SAM" id="Coils"/>
    </source>
</evidence>
<dbReference type="Proteomes" id="UP000448199">
    <property type="component" value="Unassembled WGS sequence"/>
</dbReference>
<dbReference type="OrthoDB" id="7405758at2"/>
<evidence type="ECO:0008006" key="6">
    <source>
        <dbReference type="Google" id="ProtNLM"/>
    </source>
</evidence>
<dbReference type="RefSeq" id="WP_160726902.1">
    <property type="nucleotide sequence ID" value="NZ_WTYC01000001.1"/>
</dbReference>
<dbReference type="GO" id="GO:0005829">
    <property type="term" value="C:cytosol"/>
    <property type="evidence" value="ECO:0007669"/>
    <property type="project" value="TreeGrafter"/>
</dbReference>
<comment type="similarity">
    <text evidence="1">Belongs to the PspA/Vipp/IM30 family.</text>
</comment>
<feature type="coiled-coil region" evidence="2">
    <location>
        <begin position="41"/>
        <end position="68"/>
    </location>
</feature>
<dbReference type="Pfam" id="PF04012">
    <property type="entry name" value="PspA_IM30"/>
    <property type="match status" value="1"/>
</dbReference>
<feature type="region of interest" description="Disordered" evidence="3">
    <location>
        <begin position="177"/>
        <end position="232"/>
    </location>
</feature>
<evidence type="ECO:0000313" key="5">
    <source>
        <dbReference type="Proteomes" id="UP000448199"/>
    </source>
</evidence>
<keyword evidence="5" id="KW-1185">Reference proteome</keyword>
<dbReference type="GO" id="GO:0009271">
    <property type="term" value="P:phage shock"/>
    <property type="evidence" value="ECO:0007669"/>
    <property type="project" value="TreeGrafter"/>
</dbReference>
<feature type="coiled-coil region" evidence="2">
    <location>
        <begin position="102"/>
        <end position="136"/>
    </location>
</feature>
<feature type="compositionally biased region" description="Basic and acidic residues" evidence="3">
    <location>
        <begin position="190"/>
        <end position="202"/>
    </location>
</feature>
<dbReference type="EMBL" id="WTYC01000001">
    <property type="protein sequence ID" value="MXO47404.1"/>
    <property type="molecule type" value="Genomic_DNA"/>
</dbReference>
<sequence>MFRIAIQVKELIASNVTSALEGASDPAKMLAHLQREIEEALVGLHGELSKARRQKDRLDAEMTRSEQREADWSEKAKIAMDHDREDLARQALIAREDCRSGNELIKRDIQRLRADIDEIEAAERELETKRADVRQRYADQFAADGNASGKVSNQGFVNRTERRLDHIEALEKRTDFATEDRAASRSNASVEREIEDMRRDKEIEEELAALRGTAGNSASAPAKKSGKRTKAA</sequence>
<evidence type="ECO:0000256" key="3">
    <source>
        <dbReference type="SAM" id="MobiDB-lite"/>
    </source>
</evidence>
<dbReference type="InterPro" id="IPR007157">
    <property type="entry name" value="PspA_VIPP1"/>
</dbReference>
<proteinExistence type="inferred from homology"/>